<protein>
    <recommendedName>
        <fullName evidence="1">DUF6873 domain-containing protein</fullName>
    </recommendedName>
</protein>
<evidence type="ECO:0000313" key="3">
    <source>
        <dbReference type="Proteomes" id="UP000184082"/>
    </source>
</evidence>
<dbReference type="RefSeq" id="WP_072967544.1">
    <property type="nucleotide sequence ID" value="NZ_FRAJ01000013.1"/>
</dbReference>
<dbReference type="EMBL" id="FRAJ01000013">
    <property type="protein sequence ID" value="SHK27334.1"/>
    <property type="molecule type" value="Genomic_DNA"/>
</dbReference>
<dbReference type="InterPro" id="IPR049238">
    <property type="entry name" value="DUF6873"/>
</dbReference>
<sequence>MEKPIDISFIPKSKVKTVIVDRRVPRCIQNKIRAEGINIIKTCCCSDLYEAILCHPDILMHHVGGNEIVVSPNVYEHMRFQFEKLNFKVILGETVLGSTYPNNIAYNVGRIGKFAVHNFKYTDKVLFEKLVEKDIKLINVKQGYAKCSICIVNENAVITSDKGIAKQLDRYGIDVLFISHGYIDLPGLNYGFIGGASGLVDKDKILFCGDIRLHPDYEKIKLFLDKYSIRLDYVENEKLIDLGSIIPITESVV</sequence>
<evidence type="ECO:0000313" key="2">
    <source>
        <dbReference type="EMBL" id="SHK27334.1"/>
    </source>
</evidence>
<feature type="domain" description="DUF6873" evidence="1">
    <location>
        <begin position="19"/>
        <end position="246"/>
    </location>
</feature>
<dbReference type="AlphaFoldDB" id="A0A1M6R4E0"/>
<dbReference type="Proteomes" id="UP000184082">
    <property type="component" value="Unassembled WGS sequence"/>
</dbReference>
<reference evidence="2 3" key="1">
    <citation type="submission" date="2016-11" db="EMBL/GenBank/DDBJ databases">
        <authorList>
            <person name="Jaros S."/>
            <person name="Januszkiewicz K."/>
            <person name="Wedrychowicz H."/>
        </authorList>
    </citation>
    <scope>NUCLEOTIDE SEQUENCE [LARGE SCALE GENOMIC DNA]</scope>
    <source>
        <strain evidence="2 3">DSM 14501</strain>
    </source>
</reference>
<proteinExistence type="predicted"/>
<evidence type="ECO:0000259" key="1">
    <source>
        <dbReference type="Pfam" id="PF21778"/>
    </source>
</evidence>
<keyword evidence="3" id="KW-1185">Reference proteome</keyword>
<accession>A0A1M6R4E0</accession>
<dbReference type="Pfam" id="PF21778">
    <property type="entry name" value="DUF6873"/>
    <property type="match status" value="1"/>
</dbReference>
<dbReference type="STRING" id="1121266.SAMN02745883_01689"/>
<organism evidence="2 3">
    <name type="scientific">Caminicella sporogenes DSM 14501</name>
    <dbReference type="NCBI Taxonomy" id="1121266"/>
    <lineage>
        <taxon>Bacteria</taxon>
        <taxon>Bacillati</taxon>
        <taxon>Bacillota</taxon>
        <taxon>Clostridia</taxon>
        <taxon>Peptostreptococcales</taxon>
        <taxon>Caminicellaceae</taxon>
        <taxon>Caminicella</taxon>
    </lineage>
</organism>
<name>A0A1M6R4E0_9FIRM</name>
<gene>
    <name evidence="2" type="ORF">SAMN02745883_01689</name>
</gene>